<dbReference type="KEGG" id="ipu:108260712"/>
<gene>
    <name evidence="5" type="primary">si:dkey-192k22.2</name>
</gene>
<keyword evidence="2" id="KW-0812">Transmembrane</keyword>
<dbReference type="Proteomes" id="UP000221080">
    <property type="component" value="Chromosome 29"/>
</dbReference>
<proteinExistence type="predicted"/>
<dbReference type="GeneID" id="108260712"/>
<keyword evidence="4" id="KW-1185">Reference proteome</keyword>
<feature type="compositionally biased region" description="Polar residues" evidence="1">
    <location>
        <begin position="164"/>
        <end position="173"/>
    </location>
</feature>
<reference evidence="4" key="1">
    <citation type="journal article" date="2016" name="Nat. Commun.">
        <title>The channel catfish genome sequence provides insights into the evolution of scale formation in teleosts.</title>
        <authorList>
            <person name="Liu Z."/>
            <person name="Liu S."/>
            <person name="Yao J."/>
            <person name="Bao L."/>
            <person name="Zhang J."/>
            <person name="Li Y."/>
            <person name="Jiang C."/>
            <person name="Sun L."/>
            <person name="Wang R."/>
            <person name="Zhang Y."/>
            <person name="Zhou T."/>
            <person name="Zeng Q."/>
            <person name="Fu Q."/>
            <person name="Gao S."/>
            <person name="Li N."/>
            <person name="Koren S."/>
            <person name="Jiang Y."/>
            <person name="Zimin A."/>
            <person name="Xu P."/>
            <person name="Phillippy A.M."/>
            <person name="Geng X."/>
            <person name="Song L."/>
            <person name="Sun F."/>
            <person name="Li C."/>
            <person name="Wang X."/>
            <person name="Chen A."/>
            <person name="Jin Y."/>
            <person name="Yuan Z."/>
            <person name="Yang Y."/>
            <person name="Tan S."/>
            <person name="Peatman E."/>
            <person name="Lu J."/>
            <person name="Qin Z."/>
            <person name="Dunham R."/>
            <person name="Li Z."/>
            <person name="Sonstegard T."/>
            <person name="Feng J."/>
            <person name="Danzmann R.G."/>
            <person name="Schroeder S."/>
            <person name="Scheffler B."/>
            <person name="Duke M.V."/>
            <person name="Ballard L."/>
            <person name="Kucuktas H."/>
            <person name="Kaltenboeck L."/>
            <person name="Liu H."/>
            <person name="Armbruster J."/>
            <person name="Xie Y."/>
            <person name="Kirby M.L."/>
            <person name="Tian Y."/>
            <person name="Flanagan M.E."/>
            <person name="Mu W."/>
            <person name="Waldbieser G.C."/>
        </authorList>
    </citation>
    <scope>NUCLEOTIDE SEQUENCE [LARGE SCALE GENOMIC DNA]</scope>
    <source>
        <strain evidence="4">SDA103</strain>
    </source>
</reference>
<protein>
    <submittedName>
        <fullName evidence="5">Uncharacterized protein si:dkey-192k22.2 isoform X1</fullName>
    </submittedName>
</protein>
<sequence length="415" mass="46195">MTKATVAKLSVLIFLAFIVSLPEFFPSEVLQVQFLCAPFDPCDPNRGPGHYDGQVYEIYDNAAITRPQCEAKNTTNQDEAVKEWFVCETPADLWSLGDYASISGTDMEVIVTLQITAPHLLQNVTVNGHCNHSGLHIETQRNITLLGCCFQNDGAHRKKDKTPRSSSSKQNSVPHKANASEPGIFSAGSPDLTSSGGKNSSPNPTQHSNRSRCLFHFKDIERMSSKTARRWSVCTIVWLVLVLMVVILVLLGVRDQVFKNRCCNKKKVIPVLPPADQPKTFSKRRVKSLGDLPDDVSALSIEDKELFLEKTPSDYSRGHVTSHQKRVSLASTKTFLQVFQESYRRGLSPIPELSLTDVSLGENEEEYDEEARSDGGITEEECEVCLDIPLTPASTHSENFTFLHHRSHPSVENSH</sequence>
<keyword evidence="2" id="KW-0472">Membrane</keyword>
<accession>A0A2D0QGW3</accession>
<dbReference type="AlphaFoldDB" id="A0A2D0QGW3"/>
<organism evidence="4 5">
    <name type="scientific">Ictalurus punctatus</name>
    <name type="common">Channel catfish</name>
    <name type="synonym">Silurus punctatus</name>
    <dbReference type="NCBI Taxonomy" id="7998"/>
    <lineage>
        <taxon>Eukaryota</taxon>
        <taxon>Metazoa</taxon>
        <taxon>Chordata</taxon>
        <taxon>Craniata</taxon>
        <taxon>Vertebrata</taxon>
        <taxon>Euteleostomi</taxon>
        <taxon>Actinopterygii</taxon>
        <taxon>Neopterygii</taxon>
        <taxon>Teleostei</taxon>
        <taxon>Ostariophysi</taxon>
        <taxon>Siluriformes</taxon>
        <taxon>Ictaluridae</taxon>
        <taxon>Ictalurus</taxon>
    </lineage>
</organism>
<evidence type="ECO:0000256" key="2">
    <source>
        <dbReference type="SAM" id="Phobius"/>
    </source>
</evidence>
<evidence type="ECO:0000313" key="5">
    <source>
        <dbReference type="RefSeq" id="XP_017316665.1"/>
    </source>
</evidence>
<keyword evidence="2" id="KW-1133">Transmembrane helix</keyword>
<dbReference type="RefSeq" id="XP_017316665.1">
    <property type="nucleotide sequence ID" value="XM_017461176.3"/>
</dbReference>
<name>A0A2D0QGW3_ICTPU</name>
<feature type="transmembrane region" description="Helical" evidence="2">
    <location>
        <begin position="230"/>
        <end position="251"/>
    </location>
</feature>
<evidence type="ECO:0000256" key="1">
    <source>
        <dbReference type="SAM" id="MobiDB-lite"/>
    </source>
</evidence>
<evidence type="ECO:0000313" key="4">
    <source>
        <dbReference type="Proteomes" id="UP000221080"/>
    </source>
</evidence>
<feature type="compositionally biased region" description="Polar residues" evidence="1">
    <location>
        <begin position="191"/>
        <end position="208"/>
    </location>
</feature>
<feature type="region of interest" description="Disordered" evidence="1">
    <location>
        <begin position="155"/>
        <end position="209"/>
    </location>
</feature>
<keyword evidence="3" id="KW-0732">Signal</keyword>
<reference evidence="5" key="2">
    <citation type="submission" date="2025-08" db="UniProtKB">
        <authorList>
            <consortium name="RefSeq"/>
        </authorList>
    </citation>
    <scope>IDENTIFICATION</scope>
    <source>
        <tissue evidence="5">Blood</tissue>
    </source>
</reference>
<feature type="signal peptide" evidence="3">
    <location>
        <begin position="1"/>
        <end position="20"/>
    </location>
</feature>
<evidence type="ECO:0000256" key="3">
    <source>
        <dbReference type="SAM" id="SignalP"/>
    </source>
</evidence>
<feature type="chain" id="PRO_5011999798" evidence="3">
    <location>
        <begin position="21"/>
        <end position="415"/>
    </location>
</feature>
<dbReference type="OrthoDB" id="8964045at2759"/>